<dbReference type="EMBL" id="JANVFS010000005">
    <property type="protein sequence ID" value="KAJ4492131.1"/>
    <property type="molecule type" value="Genomic_DNA"/>
</dbReference>
<evidence type="ECO:0000313" key="3">
    <source>
        <dbReference type="EMBL" id="KAJ4492131.1"/>
    </source>
</evidence>
<feature type="compositionally biased region" description="Low complexity" evidence="1">
    <location>
        <begin position="1"/>
        <end position="12"/>
    </location>
</feature>
<proteinExistence type="predicted"/>
<name>A0A9W9AWK2_9AGAR</name>
<reference evidence="3" key="2">
    <citation type="journal article" date="2023" name="Proc. Natl. Acad. Sci. U.S.A.">
        <title>A global phylogenomic analysis of the shiitake genus Lentinula.</title>
        <authorList>
            <person name="Sierra-Patev S."/>
            <person name="Min B."/>
            <person name="Naranjo-Ortiz M."/>
            <person name="Looney B."/>
            <person name="Konkel Z."/>
            <person name="Slot J.C."/>
            <person name="Sakamoto Y."/>
            <person name="Steenwyk J.L."/>
            <person name="Rokas A."/>
            <person name="Carro J."/>
            <person name="Camarero S."/>
            <person name="Ferreira P."/>
            <person name="Molpeceres G."/>
            <person name="Ruiz-Duenas F.J."/>
            <person name="Serrano A."/>
            <person name="Henrissat B."/>
            <person name="Drula E."/>
            <person name="Hughes K.W."/>
            <person name="Mata J.L."/>
            <person name="Ishikawa N.K."/>
            <person name="Vargas-Isla R."/>
            <person name="Ushijima S."/>
            <person name="Smith C.A."/>
            <person name="Donoghue J."/>
            <person name="Ahrendt S."/>
            <person name="Andreopoulos W."/>
            <person name="He G."/>
            <person name="LaButti K."/>
            <person name="Lipzen A."/>
            <person name="Ng V."/>
            <person name="Riley R."/>
            <person name="Sandor L."/>
            <person name="Barry K."/>
            <person name="Martinez A.T."/>
            <person name="Xiao Y."/>
            <person name="Gibbons J.G."/>
            <person name="Terashima K."/>
            <person name="Grigoriev I.V."/>
            <person name="Hibbett D."/>
        </authorList>
    </citation>
    <scope>NUCLEOTIDE SEQUENCE</scope>
    <source>
        <strain evidence="3">Sp2 HRB7682 ss15</strain>
    </source>
</reference>
<dbReference type="AlphaFoldDB" id="A0A9W9AWK2"/>
<protein>
    <submittedName>
        <fullName evidence="3">Uncharacterized protein</fullName>
    </submittedName>
</protein>
<gene>
    <name evidence="3" type="ORF">C8J55DRAFT_503075</name>
</gene>
<evidence type="ECO:0000313" key="4">
    <source>
        <dbReference type="Proteomes" id="UP001150238"/>
    </source>
</evidence>
<keyword evidence="2" id="KW-1133">Transmembrane helix</keyword>
<dbReference type="Proteomes" id="UP001150238">
    <property type="component" value="Unassembled WGS sequence"/>
</dbReference>
<feature type="region of interest" description="Disordered" evidence="1">
    <location>
        <begin position="1"/>
        <end position="73"/>
    </location>
</feature>
<accession>A0A9W9AWK2</accession>
<feature type="compositionally biased region" description="Basic and acidic residues" evidence="1">
    <location>
        <begin position="42"/>
        <end position="62"/>
    </location>
</feature>
<keyword evidence="2" id="KW-0812">Transmembrane</keyword>
<comment type="caution">
    <text evidence="3">The sequence shown here is derived from an EMBL/GenBank/DDBJ whole genome shotgun (WGS) entry which is preliminary data.</text>
</comment>
<evidence type="ECO:0000256" key="2">
    <source>
        <dbReference type="SAM" id="Phobius"/>
    </source>
</evidence>
<reference evidence="3" key="1">
    <citation type="submission" date="2022-08" db="EMBL/GenBank/DDBJ databases">
        <authorList>
            <consortium name="DOE Joint Genome Institute"/>
            <person name="Min B."/>
            <person name="Riley R."/>
            <person name="Sierra-Patev S."/>
            <person name="Naranjo-Ortiz M."/>
            <person name="Looney B."/>
            <person name="Konkel Z."/>
            <person name="Slot J.C."/>
            <person name="Sakamoto Y."/>
            <person name="Steenwyk J.L."/>
            <person name="Rokas A."/>
            <person name="Carro J."/>
            <person name="Camarero S."/>
            <person name="Ferreira P."/>
            <person name="Molpeceres G."/>
            <person name="Ruiz-Duenas F.J."/>
            <person name="Serrano A."/>
            <person name="Henrissat B."/>
            <person name="Drula E."/>
            <person name="Hughes K.W."/>
            <person name="Mata J.L."/>
            <person name="Ishikawa N.K."/>
            <person name="Vargas-Isla R."/>
            <person name="Ushijima S."/>
            <person name="Smith C.A."/>
            <person name="Ahrendt S."/>
            <person name="Andreopoulos W."/>
            <person name="He G."/>
            <person name="Labutti K."/>
            <person name="Lipzen A."/>
            <person name="Ng V."/>
            <person name="Sandor L."/>
            <person name="Barry K."/>
            <person name="Martinez A.T."/>
            <person name="Xiao Y."/>
            <person name="Gibbons J.G."/>
            <person name="Terashima K."/>
            <person name="Hibbett D.S."/>
            <person name="Grigoriev I.V."/>
        </authorList>
    </citation>
    <scope>NUCLEOTIDE SEQUENCE</scope>
    <source>
        <strain evidence="3">Sp2 HRB7682 ss15</strain>
    </source>
</reference>
<organism evidence="3 4">
    <name type="scientific">Lentinula lateritia</name>
    <dbReference type="NCBI Taxonomy" id="40482"/>
    <lineage>
        <taxon>Eukaryota</taxon>
        <taxon>Fungi</taxon>
        <taxon>Dikarya</taxon>
        <taxon>Basidiomycota</taxon>
        <taxon>Agaricomycotina</taxon>
        <taxon>Agaricomycetes</taxon>
        <taxon>Agaricomycetidae</taxon>
        <taxon>Agaricales</taxon>
        <taxon>Marasmiineae</taxon>
        <taxon>Omphalotaceae</taxon>
        <taxon>Lentinula</taxon>
    </lineage>
</organism>
<keyword evidence="2" id="KW-0472">Membrane</keyword>
<feature type="transmembrane region" description="Helical" evidence="2">
    <location>
        <begin position="151"/>
        <end position="172"/>
    </location>
</feature>
<sequence length="278" mass="30823">MTTTTTNTTTTTSISLSPSRSPAPIKRYNFRERCPVVTGVEQRQRDQQQRDQGKGQGHDRGRGRTQGRGRLPPSLLGNIVSVSTQTRAQPQVQVQTQAKGRDVLCTGSAMSTRTRGQSLIGFCFVCSFISVVVVSSLPVRYWDPDWGFVNGSGFVCVACFVFPNLSASAFSLPCSPSILLPPPFALRSPSSVHHPSSVFHPRSYIPSSLHQLPNPSVPYRKKTPFIYSVHSPPPPSTSVSSLRLHLRSRHRIHPLYPGLSPHPPTHFWFRFCFRSFVA</sequence>
<evidence type="ECO:0000256" key="1">
    <source>
        <dbReference type="SAM" id="MobiDB-lite"/>
    </source>
</evidence>
<feature type="transmembrane region" description="Helical" evidence="2">
    <location>
        <begin position="119"/>
        <end position="139"/>
    </location>
</feature>